<dbReference type="OrthoDB" id="6169313at2"/>
<dbReference type="STRING" id="395963.Bind_0919"/>
<sequence>MLRLVCGYERDENPELFTEMFRQRRIIFHDQKKWDVKVTSDNLEIDEFDRDDTVYLCVMGPSGELFGSVRLLSTITDHMATHVFHNMFPGLVIRSPTIWEITRFVVFDDQVIQPNGISRTACELILGICQFGLDHGVTQVTSIYESSLHRVWRRCGVNHIVLGRYLGARPSIFFGLQDIDRNLEKNIRLTTGLTTGTEVDVQAA</sequence>
<dbReference type="InterPro" id="IPR001690">
    <property type="entry name" value="Autoind_synthase"/>
</dbReference>
<keyword evidence="8" id="KW-1185">Reference proteome</keyword>
<organism evidence="7 8">
    <name type="scientific">Beijerinckia indica subsp. indica (strain ATCC 9039 / DSM 1715 / NCIMB 8712)</name>
    <dbReference type="NCBI Taxonomy" id="395963"/>
    <lineage>
        <taxon>Bacteria</taxon>
        <taxon>Pseudomonadati</taxon>
        <taxon>Pseudomonadota</taxon>
        <taxon>Alphaproteobacteria</taxon>
        <taxon>Hyphomicrobiales</taxon>
        <taxon>Beijerinckiaceae</taxon>
        <taxon>Beijerinckia</taxon>
    </lineage>
</organism>
<name>B2IHP7_BEII9</name>
<protein>
    <recommendedName>
        <fullName evidence="6">Acyl-homoserine-lactone synthase</fullName>
        <ecNumber evidence="6">2.3.1.184</ecNumber>
    </recommendedName>
    <alternativeName>
        <fullName evidence="6">Autoinducer synthesis protein</fullName>
    </alternativeName>
</protein>
<comment type="catalytic activity">
    <reaction evidence="6">
        <text>a fatty acyl-[ACP] + S-adenosyl-L-methionine = an N-acyl-L-homoserine lactone + S-methyl-5'-thioadenosine + holo-[ACP] + H(+)</text>
        <dbReference type="Rhea" id="RHEA:10096"/>
        <dbReference type="Rhea" id="RHEA-COMP:9685"/>
        <dbReference type="Rhea" id="RHEA-COMP:14125"/>
        <dbReference type="ChEBI" id="CHEBI:15378"/>
        <dbReference type="ChEBI" id="CHEBI:17509"/>
        <dbReference type="ChEBI" id="CHEBI:55474"/>
        <dbReference type="ChEBI" id="CHEBI:59789"/>
        <dbReference type="ChEBI" id="CHEBI:64479"/>
        <dbReference type="ChEBI" id="CHEBI:138651"/>
        <dbReference type="EC" id="2.3.1.184"/>
    </reaction>
</comment>
<keyword evidence="3 6" id="KW-0949">S-adenosyl-L-methionine</keyword>
<evidence type="ECO:0000256" key="5">
    <source>
        <dbReference type="PROSITE-ProRule" id="PRU00533"/>
    </source>
</evidence>
<dbReference type="InterPro" id="IPR016181">
    <property type="entry name" value="Acyl_CoA_acyltransferase"/>
</dbReference>
<dbReference type="EMBL" id="CP001016">
    <property type="protein sequence ID" value="ACB94568.1"/>
    <property type="molecule type" value="Genomic_DNA"/>
</dbReference>
<evidence type="ECO:0000256" key="2">
    <source>
        <dbReference type="ARBA" id="ARBA00022679"/>
    </source>
</evidence>
<dbReference type="EC" id="2.3.1.184" evidence="6"/>
<dbReference type="PANTHER" id="PTHR39322:SF1">
    <property type="entry name" value="ISOVALERYL-HOMOSERINE LACTONE SYNTHASE"/>
    <property type="match status" value="1"/>
</dbReference>
<evidence type="ECO:0000256" key="4">
    <source>
        <dbReference type="ARBA" id="ARBA00022929"/>
    </source>
</evidence>
<evidence type="ECO:0000256" key="3">
    <source>
        <dbReference type="ARBA" id="ARBA00022691"/>
    </source>
</evidence>
<keyword evidence="2 6" id="KW-0808">Transferase</keyword>
<dbReference type="SUPFAM" id="SSF55729">
    <property type="entry name" value="Acyl-CoA N-acyltransferases (Nat)"/>
    <property type="match status" value="1"/>
</dbReference>
<evidence type="ECO:0000256" key="6">
    <source>
        <dbReference type="RuleBase" id="RU361135"/>
    </source>
</evidence>
<reference evidence="8" key="1">
    <citation type="submission" date="2008-03" db="EMBL/GenBank/DDBJ databases">
        <title>Complete sequence of chromosome of Beijerinckia indica subsp. indica ATCC 9039.</title>
        <authorList>
            <consortium name="US DOE Joint Genome Institute"/>
            <person name="Copeland A."/>
            <person name="Lucas S."/>
            <person name="Lapidus A."/>
            <person name="Glavina del Rio T."/>
            <person name="Dalin E."/>
            <person name="Tice H."/>
            <person name="Bruce D."/>
            <person name="Goodwin L."/>
            <person name="Pitluck S."/>
            <person name="LaButti K."/>
            <person name="Schmutz J."/>
            <person name="Larimer F."/>
            <person name="Land M."/>
            <person name="Hauser L."/>
            <person name="Kyrpides N."/>
            <person name="Mikhailova N."/>
            <person name="Dunfield P.F."/>
            <person name="Dedysh S.N."/>
            <person name="Liesack W."/>
            <person name="Saw J.H."/>
            <person name="Alam M."/>
            <person name="Chen Y."/>
            <person name="Murrell J.C."/>
            <person name="Richardson P."/>
        </authorList>
    </citation>
    <scope>NUCLEOTIDE SEQUENCE [LARGE SCALE GENOMIC DNA]</scope>
    <source>
        <strain evidence="8">ATCC 9039 / DSM 1715 / NCIMB 8712</strain>
    </source>
</reference>
<dbReference type="RefSeq" id="WP_012383925.1">
    <property type="nucleotide sequence ID" value="NC_010581.1"/>
</dbReference>
<accession>B2IHP7</accession>
<gene>
    <name evidence="7" type="ordered locus">Bind_0919</name>
</gene>
<dbReference type="PRINTS" id="PR01549">
    <property type="entry name" value="AUTOINDCRSYN"/>
</dbReference>
<dbReference type="AlphaFoldDB" id="B2IHP7"/>
<dbReference type="Pfam" id="PF00765">
    <property type="entry name" value="Autoind_synth"/>
    <property type="match status" value="1"/>
</dbReference>
<evidence type="ECO:0000256" key="1">
    <source>
        <dbReference type="ARBA" id="ARBA00022654"/>
    </source>
</evidence>
<evidence type="ECO:0000313" key="8">
    <source>
        <dbReference type="Proteomes" id="UP000001695"/>
    </source>
</evidence>
<comment type="similarity">
    <text evidence="5 6">Belongs to the autoinducer synthase family.</text>
</comment>
<reference evidence="7 8" key="2">
    <citation type="journal article" date="2010" name="J. Bacteriol.">
        <title>Complete genome sequence of Beijerinckia indica subsp. indica.</title>
        <authorList>
            <person name="Tamas I."/>
            <person name="Dedysh S.N."/>
            <person name="Liesack W."/>
            <person name="Stott M.B."/>
            <person name="Alam M."/>
            <person name="Murrell J.C."/>
            <person name="Dunfield P.F."/>
        </authorList>
    </citation>
    <scope>NUCLEOTIDE SEQUENCE [LARGE SCALE GENOMIC DNA]</scope>
    <source>
        <strain evidence="8">ATCC 9039 / DSM 1715 / NCIMB 8712</strain>
    </source>
</reference>
<dbReference type="Proteomes" id="UP000001695">
    <property type="component" value="Chromosome"/>
</dbReference>
<dbReference type="GO" id="GO:0007165">
    <property type="term" value="P:signal transduction"/>
    <property type="evidence" value="ECO:0007669"/>
    <property type="project" value="TreeGrafter"/>
</dbReference>
<keyword evidence="1 5" id="KW-0673">Quorum sensing</keyword>
<evidence type="ECO:0000313" key="7">
    <source>
        <dbReference type="EMBL" id="ACB94568.1"/>
    </source>
</evidence>
<dbReference type="PROSITE" id="PS51187">
    <property type="entry name" value="AUTOINDUCER_SYNTH_2"/>
    <property type="match status" value="1"/>
</dbReference>
<dbReference type="KEGG" id="bid:Bind_0919"/>
<keyword evidence="4 5" id="KW-0071">Autoinducer synthesis</keyword>
<dbReference type="GO" id="GO:0061579">
    <property type="term" value="F:N-acyl homoserine lactone synthase activity"/>
    <property type="evidence" value="ECO:0007669"/>
    <property type="project" value="UniProtKB-UniRule"/>
</dbReference>
<dbReference type="eggNOG" id="COG3916">
    <property type="taxonomic scope" value="Bacteria"/>
</dbReference>
<dbReference type="PANTHER" id="PTHR39322">
    <property type="entry name" value="ACYL-HOMOSERINE-LACTONE SYNTHASE"/>
    <property type="match status" value="1"/>
</dbReference>
<dbReference type="HOGENOM" id="CLU_085711_4_0_5"/>
<dbReference type="GO" id="GO:0009372">
    <property type="term" value="P:quorum sensing"/>
    <property type="evidence" value="ECO:0007669"/>
    <property type="project" value="UniProtKB-UniRule"/>
</dbReference>
<proteinExistence type="inferred from homology"/>
<dbReference type="Gene3D" id="3.40.630.30">
    <property type="match status" value="1"/>
</dbReference>